<evidence type="ECO:0000313" key="3">
    <source>
        <dbReference type="Proteomes" id="UP000030765"/>
    </source>
</evidence>
<proteinExistence type="predicted"/>
<evidence type="ECO:0000313" key="2">
    <source>
        <dbReference type="EnsemblMetazoa" id="ASIC005934-PA"/>
    </source>
</evidence>
<reference evidence="2" key="2">
    <citation type="submission" date="2020-05" db="UniProtKB">
        <authorList>
            <consortium name="EnsemblMetazoa"/>
        </authorList>
    </citation>
    <scope>IDENTIFICATION</scope>
</reference>
<keyword evidence="3" id="KW-1185">Reference proteome</keyword>
<name>A0A084VKN1_ANOSI</name>
<dbReference type="EMBL" id="ATLV01014234">
    <property type="status" value="NOT_ANNOTATED_CDS"/>
    <property type="molecule type" value="Genomic_DNA"/>
</dbReference>
<accession>A0A084VKN1</accession>
<sequence>MRIQTAQPSHLPAIAIVICSFASAESAGAIRVPNSLTAGPVMTIRHEAAHVDWSVSTSSHAERDVESPRALAITLCCFSINRALQNSLAACQQRRDKTCAG</sequence>
<evidence type="ECO:0000313" key="1">
    <source>
        <dbReference type="EMBL" id="KFB38525.1"/>
    </source>
</evidence>
<gene>
    <name evidence="1" type="ORF">ZHAS_00005934</name>
</gene>
<reference evidence="1 3" key="1">
    <citation type="journal article" date="2014" name="BMC Genomics">
        <title>Genome sequence of Anopheles sinensis provides insight into genetics basis of mosquito competence for malaria parasites.</title>
        <authorList>
            <person name="Zhou D."/>
            <person name="Zhang D."/>
            <person name="Ding G."/>
            <person name="Shi L."/>
            <person name="Hou Q."/>
            <person name="Ye Y."/>
            <person name="Xu Y."/>
            <person name="Zhou H."/>
            <person name="Xiong C."/>
            <person name="Li S."/>
            <person name="Yu J."/>
            <person name="Hong S."/>
            <person name="Yu X."/>
            <person name="Zou P."/>
            <person name="Chen C."/>
            <person name="Chang X."/>
            <person name="Wang W."/>
            <person name="Lv Y."/>
            <person name="Sun Y."/>
            <person name="Ma L."/>
            <person name="Shen B."/>
            <person name="Zhu C."/>
        </authorList>
    </citation>
    <scope>NUCLEOTIDE SEQUENCE [LARGE SCALE GENOMIC DNA]</scope>
</reference>
<dbReference type="AlphaFoldDB" id="A0A084VKN1"/>
<dbReference type="EnsemblMetazoa" id="ASIC005934-RA">
    <property type="protein sequence ID" value="ASIC005934-PA"/>
    <property type="gene ID" value="ASIC005934"/>
</dbReference>
<organism evidence="1">
    <name type="scientific">Anopheles sinensis</name>
    <name type="common">Mosquito</name>
    <dbReference type="NCBI Taxonomy" id="74873"/>
    <lineage>
        <taxon>Eukaryota</taxon>
        <taxon>Metazoa</taxon>
        <taxon>Ecdysozoa</taxon>
        <taxon>Arthropoda</taxon>
        <taxon>Hexapoda</taxon>
        <taxon>Insecta</taxon>
        <taxon>Pterygota</taxon>
        <taxon>Neoptera</taxon>
        <taxon>Endopterygota</taxon>
        <taxon>Diptera</taxon>
        <taxon>Nematocera</taxon>
        <taxon>Culicoidea</taxon>
        <taxon>Culicidae</taxon>
        <taxon>Anophelinae</taxon>
        <taxon>Anopheles</taxon>
    </lineage>
</organism>
<protein>
    <submittedName>
        <fullName evidence="1 2">Uncharacterized protein</fullName>
    </submittedName>
</protein>
<dbReference type="VEuPathDB" id="VectorBase:ASIC005934"/>
<dbReference type="Proteomes" id="UP000030765">
    <property type="component" value="Unassembled WGS sequence"/>
</dbReference>
<dbReference type="EMBL" id="KE524948">
    <property type="protein sequence ID" value="KFB38525.1"/>
    <property type="molecule type" value="Genomic_DNA"/>
</dbReference>